<evidence type="ECO:0000313" key="2">
    <source>
        <dbReference type="Proteomes" id="UP001526166"/>
    </source>
</evidence>
<sequence>MGIELILASLALKGPAERRRMKENAERLEQRGDDQQKMDARALLDAIDALEATELSETQERLMRQPIGERVAHAFRAIPLSESEQRVLDALIRKPGSTSRELSQELGWAGQAWHLHFGELCKKRQHLLWPAEPSAVRDADFYCGILTSYDPSTSGWTMRSDVLDALAAVAL</sequence>
<accession>A0ABT2ZV84</accession>
<reference evidence="1 2" key="1">
    <citation type="submission" date="2022-10" db="EMBL/GenBank/DDBJ databases">
        <title>Sinirhodobacter sp. nov., isolated from ocean surface sediments.</title>
        <authorList>
            <person name="He W."/>
            <person name="Wang L."/>
            <person name="Zhang D.-F."/>
        </authorList>
    </citation>
    <scope>NUCLEOTIDE SEQUENCE [LARGE SCALE GENOMIC DNA]</scope>
    <source>
        <strain evidence="1 2">WL0115</strain>
    </source>
</reference>
<dbReference type="Proteomes" id="UP001526166">
    <property type="component" value="Unassembled WGS sequence"/>
</dbReference>
<keyword evidence="2" id="KW-1185">Reference proteome</keyword>
<evidence type="ECO:0000313" key="1">
    <source>
        <dbReference type="EMBL" id="MCV2877654.1"/>
    </source>
</evidence>
<protein>
    <submittedName>
        <fullName evidence="1">Uncharacterized protein</fullName>
    </submittedName>
</protein>
<organism evidence="1 2">
    <name type="scientific">Sedimentimonas flavescens</name>
    <dbReference type="NCBI Taxonomy" id="2851012"/>
    <lineage>
        <taxon>Bacteria</taxon>
        <taxon>Pseudomonadati</taxon>
        <taxon>Pseudomonadota</taxon>
        <taxon>Alphaproteobacteria</taxon>
        <taxon>Rhodobacterales</taxon>
        <taxon>Rhodobacter group</taxon>
        <taxon>Sedimentimonas</taxon>
    </lineage>
</organism>
<dbReference type="RefSeq" id="WP_263846938.1">
    <property type="nucleotide sequence ID" value="NZ_JAOWKW010000001.1"/>
</dbReference>
<name>A0ABT2ZV84_9RHOB</name>
<dbReference type="EMBL" id="JAOWKW010000001">
    <property type="protein sequence ID" value="MCV2877654.1"/>
    <property type="molecule type" value="Genomic_DNA"/>
</dbReference>
<comment type="caution">
    <text evidence="1">The sequence shown here is derived from an EMBL/GenBank/DDBJ whole genome shotgun (WGS) entry which is preliminary data.</text>
</comment>
<gene>
    <name evidence="1" type="ORF">OE699_02215</name>
</gene>
<proteinExistence type="predicted"/>